<feature type="domain" description="HTH cro/C1-type" evidence="2">
    <location>
        <begin position="11"/>
        <end position="65"/>
    </location>
</feature>
<dbReference type="PROSITE" id="PS50943">
    <property type="entry name" value="HTH_CROC1"/>
    <property type="match status" value="1"/>
</dbReference>
<evidence type="ECO:0000259" key="2">
    <source>
        <dbReference type="PROSITE" id="PS50943"/>
    </source>
</evidence>
<dbReference type="PANTHER" id="PTHR46797">
    <property type="entry name" value="HTH-TYPE TRANSCRIPTIONAL REGULATOR"/>
    <property type="match status" value="1"/>
</dbReference>
<dbReference type="SUPFAM" id="SSF47413">
    <property type="entry name" value="lambda repressor-like DNA-binding domains"/>
    <property type="match status" value="1"/>
</dbReference>
<reference evidence="3" key="1">
    <citation type="submission" date="2019-07" db="EMBL/GenBank/DDBJ databases">
        <authorList>
            <person name="Wongkuna S."/>
            <person name="Scaria J."/>
        </authorList>
    </citation>
    <scope>NUCLEOTIDE SEQUENCE [LARGE SCALE GENOMIC DNA]</scope>
    <source>
        <strain evidence="3">SW178</strain>
    </source>
</reference>
<name>A0A5M9I068_9FIRM</name>
<dbReference type="GO" id="GO:0003700">
    <property type="term" value="F:DNA-binding transcription factor activity"/>
    <property type="evidence" value="ECO:0007669"/>
    <property type="project" value="TreeGrafter"/>
</dbReference>
<dbReference type="EMBL" id="VMSO01000014">
    <property type="protein sequence ID" value="KAA8500951.1"/>
    <property type="molecule type" value="Genomic_DNA"/>
</dbReference>
<protein>
    <submittedName>
        <fullName evidence="3">Helix-turn-helix domain-containing protein</fullName>
    </submittedName>
</protein>
<proteinExistence type="predicted"/>
<evidence type="ECO:0000256" key="1">
    <source>
        <dbReference type="ARBA" id="ARBA00023125"/>
    </source>
</evidence>
<dbReference type="AlphaFoldDB" id="A0A5M9I068"/>
<dbReference type="Gene3D" id="1.10.260.40">
    <property type="entry name" value="lambda repressor-like DNA-binding domains"/>
    <property type="match status" value="1"/>
</dbReference>
<evidence type="ECO:0000313" key="4">
    <source>
        <dbReference type="Proteomes" id="UP000322025"/>
    </source>
</evidence>
<dbReference type="CDD" id="cd00093">
    <property type="entry name" value="HTH_XRE"/>
    <property type="match status" value="1"/>
</dbReference>
<dbReference type="PANTHER" id="PTHR46797:SF1">
    <property type="entry name" value="METHYLPHOSPHONATE SYNTHASE"/>
    <property type="match status" value="1"/>
</dbReference>
<organism evidence="3 4">
    <name type="scientific">Mediterraneibacter catenae</name>
    <dbReference type="NCBI Taxonomy" id="2594882"/>
    <lineage>
        <taxon>Bacteria</taxon>
        <taxon>Bacillati</taxon>
        <taxon>Bacillota</taxon>
        <taxon>Clostridia</taxon>
        <taxon>Lachnospirales</taxon>
        <taxon>Lachnospiraceae</taxon>
        <taxon>Mediterraneibacter</taxon>
    </lineage>
</organism>
<accession>A0A5M9I068</accession>
<keyword evidence="4" id="KW-1185">Reference proteome</keyword>
<dbReference type="InterPro" id="IPR050807">
    <property type="entry name" value="TransReg_Diox_bact_type"/>
</dbReference>
<gene>
    <name evidence="3" type="ORF">FNY66_10915</name>
</gene>
<dbReference type="InterPro" id="IPR010982">
    <property type="entry name" value="Lambda_DNA-bd_dom_sf"/>
</dbReference>
<dbReference type="GO" id="GO:0003677">
    <property type="term" value="F:DNA binding"/>
    <property type="evidence" value="ECO:0007669"/>
    <property type="project" value="UniProtKB-KW"/>
</dbReference>
<dbReference type="OrthoDB" id="1726456at2"/>
<evidence type="ECO:0000313" key="3">
    <source>
        <dbReference type="EMBL" id="KAA8500951.1"/>
    </source>
</evidence>
<sequence length="107" mass="12568">MLTENYIIERIEQLCEQKHISRYRLAQRSGIAQSSLSTLLNRKSVPTFQTLEKICEGFDISLAQFFSEDDEFPNLTEEQKELLVKWNKMDRHQKELVSAYIEGIISK</sequence>
<keyword evidence="1" id="KW-0238">DNA-binding</keyword>
<dbReference type="RefSeq" id="WP_150311173.1">
    <property type="nucleotide sequence ID" value="NZ_VMSO01000014.1"/>
</dbReference>
<dbReference type="SMART" id="SM00530">
    <property type="entry name" value="HTH_XRE"/>
    <property type="match status" value="1"/>
</dbReference>
<dbReference type="Pfam" id="PF13443">
    <property type="entry name" value="HTH_26"/>
    <property type="match status" value="1"/>
</dbReference>
<dbReference type="InterPro" id="IPR001387">
    <property type="entry name" value="Cro/C1-type_HTH"/>
</dbReference>
<comment type="caution">
    <text evidence="3">The sequence shown here is derived from an EMBL/GenBank/DDBJ whole genome shotgun (WGS) entry which is preliminary data.</text>
</comment>
<dbReference type="GO" id="GO:0005829">
    <property type="term" value="C:cytosol"/>
    <property type="evidence" value="ECO:0007669"/>
    <property type="project" value="TreeGrafter"/>
</dbReference>
<dbReference type="Proteomes" id="UP000322025">
    <property type="component" value="Unassembled WGS sequence"/>
</dbReference>